<keyword evidence="8" id="KW-0677">Repeat</keyword>
<comment type="caution">
    <text evidence="13">Lacks conserved residue(s) required for the propagation of feature annotation.</text>
</comment>
<dbReference type="GO" id="GO:0016579">
    <property type="term" value="P:protein deubiquitination"/>
    <property type="evidence" value="ECO:0007669"/>
    <property type="project" value="InterPro"/>
</dbReference>
<keyword evidence="9" id="KW-0547">Nucleotide-binding</keyword>
<dbReference type="SUPFAM" id="SSF51206">
    <property type="entry name" value="cAMP-binding domain-like"/>
    <property type="match status" value="2"/>
</dbReference>
<feature type="domain" description="Cyclic nucleotide-binding" evidence="15">
    <location>
        <begin position="270"/>
        <end position="390"/>
    </location>
</feature>
<dbReference type="Pfam" id="PF00027">
    <property type="entry name" value="cNMP_binding"/>
    <property type="match status" value="2"/>
</dbReference>
<dbReference type="PROSITE" id="PS50042">
    <property type="entry name" value="CNMP_BINDING_3"/>
    <property type="match status" value="2"/>
</dbReference>
<sequence length="631" mass="71772">MSHPQDIHPFAQVDNEEYNLLISELNRQVVEHQPEDLLQFCTTFFLKKLEDERAESRQYDQHPLATNRHQNLGPDFHPSFVDEDMHDDEERDTVSDDMPSLSVPPPSRGRRTSVSAESMQPSHNQEDFVKIVIPKSEDQRARIRNAISNNFLFKNLDDEQYADVVNAMVEKREPVNTHVIEQGAVGDYFYIVESGKLDCFINGKKVTSYGPGGSFGELALMYNAPRAASIIAVTDCVLYALDRVTFRSILMENTARKRRMYERFLEEVPIFKSLEIYERHKIADALEPINFDDKEVVIREGDTGDNFYLIESGEATFYKKLPDGTQQEVMVGKKGDYFGELALLNDEPRAATVIANGRLKCATLGKKAFTRLLGPVMDILKRNSENYHAVLQQVNHVLLQGNYFTAVDLAEIGEELDKQEQLVGGRKNGSESQNYDDSGYFSIQVLQKALEIWNLELIPWKSKEMDEARKNPTQQIAYICNLRNHWFTLRKFSETYRWYNLDSTQPAPTYLGEDYLALMLHQIECEGYSIFAVNGTLPQSEGDRKAKALLKPQGEGKVEGKPLPDVIPFSGQGYSLAASSSEQLDNKEDDDDEETALARAIQASMESNKPATVKDDMDEIRKRRLARFGGQ</sequence>
<accession>A0A8H7UWV9</accession>
<evidence type="ECO:0000256" key="2">
    <source>
        <dbReference type="ARBA" id="ARBA00005753"/>
    </source>
</evidence>
<dbReference type="Pfam" id="PF02197">
    <property type="entry name" value="RIIa"/>
    <property type="match status" value="1"/>
</dbReference>
<feature type="region of interest" description="Disordered" evidence="14">
    <location>
        <begin position="56"/>
        <end position="126"/>
    </location>
</feature>
<gene>
    <name evidence="17" type="ORF">INT46_002646</name>
</gene>
<dbReference type="InterPro" id="IPR006155">
    <property type="entry name" value="Josephin"/>
</dbReference>
<evidence type="ECO:0000256" key="14">
    <source>
        <dbReference type="SAM" id="MobiDB-lite"/>
    </source>
</evidence>
<proteinExistence type="inferred from homology"/>
<keyword evidence="5" id="KW-0597">Phosphoprotein</keyword>
<comment type="similarity">
    <text evidence="2">Belongs to the cAMP-dependent kinase regulatory chain family.</text>
</comment>
<dbReference type="PROSITE" id="PS00889">
    <property type="entry name" value="CNMP_BINDING_2"/>
    <property type="match status" value="2"/>
</dbReference>
<evidence type="ECO:0000256" key="7">
    <source>
        <dbReference type="ARBA" id="ARBA00022670"/>
    </source>
</evidence>
<dbReference type="GO" id="GO:0033554">
    <property type="term" value="P:cellular response to stress"/>
    <property type="evidence" value="ECO:0007669"/>
    <property type="project" value="UniProtKB-ARBA"/>
</dbReference>
<dbReference type="Pfam" id="PF02099">
    <property type="entry name" value="Josephin"/>
    <property type="match status" value="1"/>
</dbReference>
<evidence type="ECO:0000256" key="1">
    <source>
        <dbReference type="ARBA" id="ARBA00000707"/>
    </source>
</evidence>
<dbReference type="InterPro" id="IPR050503">
    <property type="entry name" value="cAMP-dep_PK_reg_su-like"/>
</dbReference>
<dbReference type="GO" id="GO:0005829">
    <property type="term" value="C:cytosol"/>
    <property type="evidence" value="ECO:0007669"/>
    <property type="project" value="TreeGrafter"/>
</dbReference>
<evidence type="ECO:0000313" key="17">
    <source>
        <dbReference type="EMBL" id="KAG2195083.1"/>
    </source>
</evidence>
<dbReference type="FunFam" id="2.60.120.10:FF:000039">
    <property type="entry name" value="cAMP-dependent protein kinase regulatory subunit"/>
    <property type="match status" value="1"/>
</dbReference>
<dbReference type="PROSITE" id="PS00888">
    <property type="entry name" value="CNMP_BINDING_1"/>
    <property type="match status" value="2"/>
</dbReference>
<dbReference type="OrthoDB" id="417078at2759"/>
<evidence type="ECO:0000256" key="6">
    <source>
        <dbReference type="ARBA" id="ARBA00022566"/>
    </source>
</evidence>
<reference evidence="17" key="1">
    <citation type="submission" date="2020-12" db="EMBL/GenBank/DDBJ databases">
        <title>Metabolic potential, ecology and presence of endohyphal bacteria is reflected in genomic diversity of Mucoromycotina.</title>
        <authorList>
            <person name="Muszewska A."/>
            <person name="Okrasinska A."/>
            <person name="Steczkiewicz K."/>
            <person name="Drgas O."/>
            <person name="Orlowska M."/>
            <person name="Perlinska-Lenart U."/>
            <person name="Aleksandrzak-Piekarczyk T."/>
            <person name="Szatraj K."/>
            <person name="Zielenkiewicz U."/>
            <person name="Pilsyk S."/>
            <person name="Malc E."/>
            <person name="Mieczkowski P."/>
            <person name="Kruszewska J.S."/>
            <person name="Biernat P."/>
            <person name="Pawlowska J."/>
        </authorList>
    </citation>
    <scope>NUCLEOTIDE SEQUENCE</scope>
    <source>
        <strain evidence="17">CBS 226.32</strain>
    </source>
</reference>
<evidence type="ECO:0000256" key="10">
    <source>
        <dbReference type="ARBA" id="ARBA00022786"/>
    </source>
</evidence>
<name>A0A8H7UWV9_9FUNG</name>
<keyword evidence="18" id="KW-1185">Reference proteome</keyword>
<dbReference type="EMBL" id="JAEPRC010000544">
    <property type="protein sequence ID" value="KAG2195083.1"/>
    <property type="molecule type" value="Genomic_DNA"/>
</dbReference>
<dbReference type="CDD" id="cd00038">
    <property type="entry name" value="CAP_ED"/>
    <property type="match status" value="2"/>
</dbReference>
<dbReference type="PROSITE" id="PS50957">
    <property type="entry name" value="JOSEPHIN"/>
    <property type="match status" value="1"/>
</dbReference>
<evidence type="ECO:0000313" key="18">
    <source>
        <dbReference type="Proteomes" id="UP000650833"/>
    </source>
</evidence>
<dbReference type="EC" id="3.4.19.12" evidence="3"/>
<dbReference type="GO" id="GO:0004843">
    <property type="term" value="F:cysteine-type deubiquitinase activity"/>
    <property type="evidence" value="ECO:0007669"/>
    <property type="project" value="UniProtKB-EC"/>
</dbReference>
<feature type="compositionally biased region" description="Acidic residues" evidence="14">
    <location>
        <begin position="81"/>
        <end position="91"/>
    </location>
</feature>
<evidence type="ECO:0000256" key="13">
    <source>
        <dbReference type="PROSITE-ProRule" id="PRU00331"/>
    </source>
</evidence>
<dbReference type="GO" id="GO:0005634">
    <property type="term" value="C:nucleus"/>
    <property type="evidence" value="ECO:0007669"/>
    <property type="project" value="TreeGrafter"/>
</dbReference>
<dbReference type="GO" id="GO:0034236">
    <property type="term" value="F:protein kinase A catalytic subunit binding"/>
    <property type="evidence" value="ECO:0007669"/>
    <property type="project" value="TreeGrafter"/>
</dbReference>
<dbReference type="CDD" id="cd12098">
    <property type="entry name" value="DD_R_ScPKA-like"/>
    <property type="match status" value="1"/>
</dbReference>
<comment type="caution">
    <text evidence="17">The sequence shown here is derived from an EMBL/GenBank/DDBJ whole genome shotgun (WGS) entry which is preliminary data.</text>
</comment>
<dbReference type="InterPro" id="IPR018490">
    <property type="entry name" value="cNMP-bd_dom_sf"/>
</dbReference>
<dbReference type="FunFam" id="2.60.120.10:FF:000006">
    <property type="entry name" value="cAMP-dependent protein kinase type I-alpha regulatory subunit"/>
    <property type="match status" value="1"/>
</dbReference>
<evidence type="ECO:0000256" key="8">
    <source>
        <dbReference type="ARBA" id="ARBA00022737"/>
    </source>
</evidence>
<dbReference type="SMART" id="SM00100">
    <property type="entry name" value="cNMP"/>
    <property type="match status" value="2"/>
</dbReference>
<dbReference type="GO" id="GO:0030552">
    <property type="term" value="F:cAMP binding"/>
    <property type="evidence" value="ECO:0007669"/>
    <property type="project" value="UniProtKB-KW"/>
</dbReference>
<organism evidence="17 18">
    <name type="scientific">Mucor plumbeus</name>
    <dbReference type="NCBI Taxonomy" id="97098"/>
    <lineage>
        <taxon>Eukaryota</taxon>
        <taxon>Fungi</taxon>
        <taxon>Fungi incertae sedis</taxon>
        <taxon>Mucoromycota</taxon>
        <taxon>Mucoromycotina</taxon>
        <taxon>Mucoromycetes</taxon>
        <taxon>Mucorales</taxon>
        <taxon>Mucorineae</taxon>
        <taxon>Mucoraceae</taxon>
        <taxon>Mucor</taxon>
    </lineage>
</organism>
<keyword evidence="12" id="KW-0114">cAMP</keyword>
<dbReference type="SMART" id="SM01246">
    <property type="entry name" value="Josephin"/>
    <property type="match status" value="1"/>
</dbReference>
<evidence type="ECO:0000259" key="15">
    <source>
        <dbReference type="PROSITE" id="PS50042"/>
    </source>
</evidence>
<keyword evidence="11" id="KW-0378">Hydrolase</keyword>
<dbReference type="InterPro" id="IPR018488">
    <property type="entry name" value="cNMP-bd_CS"/>
</dbReference>
<keyword evidence="10" id="KW-0833">Ubl conjugation pathway</keyword>
<dbReference type="PANTHER" id="PTHR11635">
    <property type="entry name" value="CAMP-DEPENDENT PROTEIN KINASE REGULATORY CHAIN"/>
    <property type="match status" value="1"/>
</dbReference>
<dbReference type="Gene3D" id="2.60.120.10">
    <property type="entry name" value="Jelly Rolls"/>
    <property type="match status" value="2"/>
</dbReference>
<protein>
    <recommendedName>
        <fullName evidence="4">cAMP-dependent protein kinase regulatory subunit</fullName>
        <ecNumber evidence="3">3.4.19.12</ecNumber>
    </recommendedName>
</protein>
<dbReference type="GO" id="GO:0004862">
    <property type="term" value="F:cAMP-dependent protein kinase inhibitor activity"/>
    <property type="evidence" value="ECO:0007669"/>
    <property type="project" value="TreeGrafter"/>
</dbReference>
<dbReference type="GO" id="GO:0005952">
    <property type="term" value="C:cAMP-dependent protein kinase complex"/>
    <property type="evidence" value="ECO:0007669"/>
    <property type="project" value="InterPro"/>
</dbReference>
<keyword evidence="6" id="KW-0116">cAMP-binding</keyword>
<dbReference type="SMART" id="SM00394">
    <property type="entry name" value="RIIa"/>
    <property type="match status" value="1"/>
</dbReference>
<evidence type="ECO:0000256" key="9">
    <source>
        <dbReference type="ARBA" id="ARBA00022741"/>
    </source>
</evidence>
<feature type="domain" description="Cyclic nucleotide-binding" evidence="15">
    <location>
        <begin position="152"/>
        <end position="267"/>
    </location>
</feature>
<dbReference type="InterPro" id="IPR003117">
    <property type="entry name" value="cAMP_dep_PK_reg_su_I/II_a/b"/>
</dbReference>
<dbReference type="PRINTS" id="PR00103">
    <property type="entry name" value="CAMPKINASE"/>
</dbReference>
<evidence type="ECO:0000256" key="4">
    <source>
        <dbReference type="ARBA" id="ARBA00020355"/>
    </source>
</evidence>
<keyword evidence="7" id="KW-0645">Protease</keyword>
<comment type="catalytic activity">
    <reaction evidence="1">
        <text>Thiol-dependent hydrolysis of ester, thioester, amide, peptide and isopeptide bonds formed by the C-terminal Gly of ubiquitin (a 76-residue protein attached to proteins as an intracellular targeting signal).</text>
        <dbReference type="EC" id="3.4.19.12"/>
    </reaction>
</comment>
<evidence type="ECO:0000259" key="16">
    <source>
        <dbReference type="PROSITE" id="PS50957"/>
    </source>
</evidence>
<evidence type="ECO:0000256" key="11">
    <source>
        <dbReference type="ARBA" id="ARBA00022801"/>
    </source>
</evidence>
<dbReference type="InterPro" id="IPR014710">
    <property type="entry name" value="RmlC-like_jellyroll"/>
</dbReference>
<dbReference type="Gene3D" id="3.90.70.40">
    <property type="match status" value="1"/>
</dbReference>
<feature type="compositionally biased region" description="Polar residues" evidence="14">
    <location>
        <begin position="112"/>
        <end position="123"/>
    </location>
</feature>
<evidence type="ECO:0000256" key="5">
    <source>
        <dbReference type="ARBA" id="ARBA00022553"/>
    </source>
</evidence>
<evidence type="ECO:0000256" key="12">
    <source>
        <dbReference type="ARBA" id="ARBA00023149"/>
    </source>
</evidence>
<dbReference type="PANTHER" id="PTHR11635:SF152">
    <property type="entry name" value="CAMP-DEPENDENT PROTEIN KINASE TYPE I REGULATORY SUBUNIT-RELATED"/>
    <property type="match status" value="1"/>
</dbReference>
<dbReference type="AlphaFoldDB" id="A0A8H7UWV9"/>
<evidence type="ECO:0000256" key="3">
    <source>
        <dbReference type="ARBA" id="ARBA00012759"/>
    </source>
</evidence>
<dbReference type="Proteomes" id="UP000650833">
    <property type="component" value="Unassembled WGS sequence"/>
</dbReference>
<dbReference type="GO" id="GO:0006508">
    <property type="term" value="P:proteolysis"/>
    <property type="evidence" value="ECO:0007669"/>
    <property type="project" value="UniProtKB-KW"/>
</dbReference>
<dbReference type="InterPro" id="IPR000595">
    <property type="entry name" value="cNMP-bd_dom"/>
</dbReference>
<dbReference type="Gene3D" id="1.10.287.10">
    <property type="entry name" value="S15/NS1, RNA-binding"/>
    <property type="match status" value="1"/>
</dbReference>
<feature type="domain" description="Josephin" evidence="16">
    <location>
        <begin position="376"/>
        <end position="548"/>
    </location>
</feature>